<evidence type="ECO:0000256" key="1">
    <source>
        <dbReference type="SAM" id="MobiDB-lite"/>
    </source>
</evidence>
<proteinExistence type="predicted"/>
<protein>
    <submittedName>
        <fullName evidence="3">Uncharacterized protein</fullName>
    </submittedName>
</protein>
<sequence>MPSTIQKKSTTKTRNSILYCPVFMPHNTYLSLFPNPPRVLGAAGRRRFAQCSEKASFLLLLILLFAHFGLALPDFSSIKPLLRQRRLRPVPSVEPYTDSKTLTSRQTSMHNHPSRVPRSQSFYSHRTTAILNVFVNSKAFHSLPGGAKKASDAMGSSSSMPVRRCSILSNRLGLQAAVYSV</sequence>
<keyword evidence="2" id="KW-0472">Membrane</keyword>
<evidence type="ECO:0000256" key="2">
    <source>
        <dbReference type="SAM" id="Phobius"/>
    </source>
</evidence>
<keyword evidence="2" id="KW-0812">Transmembrane</keyword>
<keyword evidence="2" id="KW-1133">Transmembrane helix</keyword>
<organism evidence="3 4">
    <name type="scientific">Protopolystoma xenopodis</name>
    <dbReference type="NCBI Taxonomy" id="117903"/>
    <lineage>
        <taxon>Eukaryota</taxon>
        <taxon>Metazoa</taxon>
        <taxon>Spiralia</taxon>
        <taxon>Lophotrochozoa</taxon>
        <taxon>Platyhelminthes</taxon>
        <taxon>Monogenea</taxon>
        <taxon>Polyopisthocotylea</taxon>
        <taxon>Polystomatidea</taxon>
        <taxon>Polystomatidae</taxon>
        <taxon>Protopolystoma</taxon>
    </lineage>
</organism>
<reference evidence="3" key="1">
    <citation type="submission" date="2018-11" db="EMBL/GenBank/DDBJ databases">
        <authorList>
            <consortium name="Pathogen Informatics"/>
        </authorList>
    </citation>
    <scope>NUCLEOTIDE SEQUENCE</scope>
</reference>
<feature type="region of interest" description="Disordered" evidence="1">
    <location>
        <begin position="92"/>
        <end position="119"/>
    </location>
</feature>
<keyword evidence="4" id="KW-1185">Reference proteome</keyword>
<accession>A0A448XGD5</accession>
<feature type="compositionally biased region" description="Polar residues" evidence="1">
    <location>
        <begin position="98"/>
        <end position="119"/>
    </location>
</feature>
<name>A0A448XGD5_9PLAT</name>
<dbReference type="Proteomes" id="UP000784294">
    <property type="component" value="Unassembled WGS sequence"/>
</dbReference>
<comment type="caution">
    <text evidence="3">The sequence shown here is derived from an EMBL/GenBank/DDBJ whole genome shotgun (WGS) entry which is preliminary data.</text>
</comment>
<gene>
    <name evidence="3" type="ORF">PXEA_LOCUS29452</name>
</gene>
<feature type="transmembrane region" description="Helical" evidence="2">
    <location>
        <begin position="55"/>
        <end position="73"/>
    </location>
</feature>
<dbReference type="EMBL" id="CAAALY010251192">
    <property type="protein sequence ID" value="VEL36012.1"/>
    <property type="molecule type" value="Genomic_DNA"/>
</dbReference>
<evidence type="ECO:0000313" key="4">
    <source>
        <dbReference type="Proteomes" id="UP000784294"/>
    </source>
</evidence>
<dbReference type="AlphaFoldDB" id="A0A448XGD5"/>
<evidence type="ECO:0000313" key="3">
    <source>
        <dbReference type="EMBL" id="VEL36012.1"/>
    </source>
</evidence>